<feature type="transmembrane region" description="Helical" evidence="11">
    <location>
        <begin position="75"/>
        <end position="94"/>
    </location>
</feature>
<keyword evidence="5 11" id="KW-0812">Transmembrane</keyword>
<feature type="transmembrane region" description="Helical" evidence="11">
    <location>
        <begin position="185"/>
        <end position="210"/>
    </location>
</feature>
<dbReference type="WBParaSite" id="PSAMB.scaffold7size148684.g99.t1">
    <property type="protein sequence ID" value="PSAMB.scaffold7size148684.g99.t1"/>
    <property type="gene ID" value="PSAMB.scaffold7size148684.g99"/>
</dbReference>
<keyword evidence="8" id="KW-0012">Acyltransferase</keyword>
<evidence type="ECO:0000256" key="4">
    <source>
        <dbReference type="ARBA" id="ARBA00022679"/>
    </source>
</evidence>
<sequence length="443" mass="51034">MLEGFADDILYLKILVVSFLSALIVKRLPNRDLIAGSLGFALVAIVCRWHLLYSLTIIVANLAFINVVPTKKLPLVSFCATFAYLAFFRCAHLIGLPKPYPHANAVQLLVTLRCIGLCFEVADAKNAKKDDSEKRRNIEVPNTMQAFLYLYNFAGLFTGPYYSYQLHSDMVAGKNLTRIPFWHEVIPRLFLLFLFLPLLLFVSNMFPLAYMHTDAFFENHSFLYRLMYMSPVFVFLRMRVYCAWMLSESACIANGIGAYPAESRPAPGAGPTDLDAYNRTKDDATEWSYEAIKNLDIGQVEMSDGFRSGMRAWNRSVQYWLATYVYKRSPKAARMPLTMLVSAFWHGIHPGYYLSFLTIPLCTYAEDLIFSVFPKGTDGRRNKTFQVVWWFIRMRGFEYMAMGFLLLSFESTWRYWSSIYFCCHVVAIFAIIFALVMKQVVRR</sequence>
<dbReference type="GO" id="GO:0006661">
    <property type="term" value="P:phosphatidylinositol biosynthetic process"/>
    <property type="evidence" value="ECO:0007669"/>
    <property type="project" value="TreeGrafter"/>
</dbReference>
<feature type="transmembrane region" description="Helical" evidence="11">
    <location>
        <begin position="9"/>
        <end position="28"/>
    </location>
</feature>
<evidence type="ECO:0000256" key="8">
    <source>
        <dbReference type="ARBA" id="ARBA00023315"/>
    </source>
</evidence>
<dbReference type="GO" id="GO:0044233">
    <property type="term" value="C:mitochondria-associated endoplasmic reticulum membrane contact site"/>
    <property type="evidence" value="ECO:0007669"/>
    <property type="project" value="TreeGrafter"/>
</dbReference>
<dbReference type="Proteomes" id="UP000887566">
    <property type="component" value="Unplaced"/>
</dbReference>
<evidence type="ECO:0000256" key="3">
    <source>
        <dbReference type="ARBA" id="ARBA00010323"/>
    </source>
</evidence>
<evidence type="ECO:0000256" key="5">
    <source>
        <dbReference type="ARBA" id="ARBA00022692"/>
    </source>
</evidence>
<dbReference type="AlphaFoldDB" id="A0A914XGX3"/>
<dbReference type="GO" id="GO:0030258">
    <property type="term" value="P:lipid modification"/>
    <property type="evidence" value="ECO:0007669"/>
    <property type="project" value="TreeGrafter"/>
</dbReference>
<feature type="transmembrane region" description="Helical" evidence="11">
    <location>
        <begin position="387"/>
        <end position="409"/>
    </location>
</feature>
<comment type="subcellular location">
    <subcellularLocation>
        <location evidence="1">Membrane</location>
        <topology evidence="1">Multi-pass membrane protein</topology>
    </subcellularLocation>
</comment>
<evidence type="ECO:0000256" key="1">
    <source>
        <dbReference type="ARBA" id="ARBA00004141"/>
    </source>
</evidence>
<feature type="transmembrane region" description="Helical" evidence="11">
    <location>
        <begin position="415"/>
        <end position="437"/>
    </location>
</feature>
<dbReference type="PANTHER" id="PTHR13906:SF16">
    <property type="entry name" value="LYSOPHOSPHOLIPID ACYLTRANSFERASE 7"/>
    <property type="match status" value="1"/>
</dbReference>
<evidence type="ECO:0000256" key="2">
    <source>
        <dbReference type="ARBA" id="ARBA00005074"/>
    </source>
</evidence>
<keyword evidence="6 11" id="KW-1133">Transmembrane helix</keyword>
<organism evidence="12 13">
    <name type="scientific">Plectus sambesii</name>
    <dbReference type="NCBI Taxonomy" id="2011161"/>
    <lineage>
        <taxon>Eukaryota</taxon>
        <taxon>Metazoa</taxon>
        <taxon>Ecdysozoa</taxon>
        <taxon>Nematoda</taxon>
        <taxon>Chromadorea</taxon>
        <taxon>Plectida</taxon>
        <taxon>Plectina</taxon>
        <taxon>Plectoidea</taxon>
        <taxon>Plectidae</taxon>
        <taxon>Plectus</taxon>
    </lineage>
</organism>
<keyword evidence="12" id="KW-1185">Reference proteome</keyword>
<keyword evidence="4" id="KW-0808">Transferase</keyword>
<evidence type="ECO:0000313" key="13">
    <source>
        <dbReference type="WBParaSite" id="PSAMB.scaffold7size148684.g99.t1"/>
    </source>
</evidence>
<dbReference type="Pfam" id="PF03062">
    <property type="entry name" value="MBOAT"/>
    <property type="match status" value="1"/>
</dbReference>
<dbReference type="GO" id="GO:0016020">
    <property type="term" value="C:membrane"/>
    <property type="evidence" value="ECO:0007669"/>
    <property type="project" value="UniProtKB-SubCell"/>
</dbReference>
<evidence type="ECO:0000313" key="12">
    <source>
        <dbReference type="Proteomes" id="UP000887566"/>
    </source>
</evidence>
<protein>
    <recommendedName>
        <fullName evidence="10">Lysophospholipid acyltransferase 7</fullName>
    </recommendedName>
</protein>
<dbReference type="GO" id="GO:0071617">
    <property type="term" value="F:lysophospholipid acyltransferase activity"/>
    <property type="evidence" value="ECO:0007669"/>
    <property type="project" value="TreeGrafter"/>
</dbReference>
<evidence type="ECO:0000256" key="9">
    <source>
        <dbReference type="ARBA" id="ARBA00025707"/>
    </source>
</evidence>
<keyword evidence="7 11" id="KW-0472">Membrane</keyword>
<evidence type="ECO:0000256" key="11">
    <source>
        <dbReference type="SAM" id="Phobius"/>
    </source>
</evidence>
<evidence type="ECO:0000256" key="6">
    <source>
        <dbReference type="ARBA" id="ARBA00022989"/>
    </source>
</evidence>
<comment type="pathway">
    <text evidence="9">Phospholipid metabolism.</text>
</comment>
<feature type="transmembrane region" description="Helical" evidence="11">
    <location>
        <begin position="40"/>
        <end position="63"/>
    </location>
</feature>
<dbReference type="InterPro" id="IPR049941">
    <property type="entry name" value="LPLAT_7/PORCN-like"/>
</dbReference>
<dbReference type="InterPro" id="IPR004299">
    <property type="entry name" value="MBOAT_fam"/>
</dbReference>
<feature type="transmembrane region" description="Helical" evidence="11">
    <location>
        <begin position="146"/>
        <end position="164"/>
    </location>
</feature>
<accession>A0A914XGX3</accession>
<evidence type="ECO:0000256" key="10">
    <source>
        <dbReference type="ARBA" id="ARBA00093678"/>
    </source>
</evidence>
<name>A0A914XGX3_9BILA</name>
<dbReference type="PANTHER" id="PTHR13906">
    <property type="entry name" value="PORCUPINE"/>
    <property type="match status" value="1"/>
</dbReference>
<feature type="transmembrane region" description="Helical" evidence="11">
    <location>
        <begin position="222"/>
        <end position="240"/>
    </location>
</feature>
<comment type="similarity">
    <text evidence="3">Belongs to the membrane-bound acyltransferase family.</text>
</comment>
<reference evidence="13" key="1">
    <citation type="submission" date="2022-11" db="UniProtKB">
        <authorList>
            <consortium name="WormBaseParasite"/>
        </authorList>
    </citation>
    <scope>IDENTIFICATION</scope>
</reference>
<proteinExistence type="inferred from homology"/>
<comment type="pathway">
    <text evidence="2">Lipid metabolism; phospholipid metabolism.</text>
</comment>
<evidence type="ECO:0000256" key="7">
    <source>
        <dbReference type="ARBA" id="ARBA00023136"/>
    </source>
</evidence>